<dbReference type="AlphaFoldDB" id="A0A2G9C4T7"/>
<evidence type="ECO:0000256" key="4">
    <source>
        <dbReference type="SAM" id="Phobius"/>
    </source>
</evidence>
<dbReference type="SUPFAM" id="SSF63829">
    <property type="entry name" value="Calcium-dependent phosphotriesterase"/>
    <property type="match status" value="3"/>
</dbReference>
<dbReference type="InterPro" id="IPR011110">
    <property type="entry name" value="Reg_prop"/>
</dbReference>
<dbReference type="OrthoDB" id="9811306at2"/>
<feature type="transmembrane region" description="Helical" evidence="4">
    <location>
        <begin position="771"/>
        <end position="788"/>
    </location>
</feature>
<keyword evidence="4" id="KW-0812">Transmembrane</keyword>
<feature type="domain" description="Histidine kinase/HSP90-like ATPase" evidence="5">
    <location>
        <begin position="936"/>
        <end position="1028"/>
    </location>
</feature>
<dbReference type="SUPFAM" id="SSF55874">
    <property type="entry name" value="ATPase domain of HSP90 chaperone/DNA topoisomerase II/histidine kinase"/>
    <property type="match status" value="1"/>
</dbReference>
<dbReference type="Gene3D" id="3.30.565.10">
    <property type="entry name" value="Histidine kinase-like ATPase, C-terminal domain"/>
    <property type="match status" value="1"/>
</dbReference>
<evidence type="ECO:0000313" key="6">
    <source>
        <dbReference type="EMBL" id="PIM51397.1"/>
    </source>
</evidence>
<dbReference type="Gene3D" id="1.20.5.1930">
    <property type="match status" value="1"/>
</dbReference>
<comment type="caution">
    <text evidence="6">The sequence shown here is derived from an EMBL/GenBank/DDBJ whole genome shotgun (WGS) entry which is preliminary data.</text>
</comment>
<gene>
    <name evidence="6" type="ORF">CS062_19980</name>
</gene>
<dbReference type="CDD" id="cd16917">
    <property type="entry name" value="HATPase_UhpB-NarQ-NarX-like"/>
    <property type="match status" value="1"/>
</dbReference>
<dbReference type="InterPro" id="IPR013783">
    <property type="entry name" value="Ig-like_fold"/>
</dbReference>
<dbReference type="Gene3D" id="2.60.40.10">
    <property type="entry name" value="Immunoglobulins"/>
    <property type="match status" value="1"/>
</dbReference>
<accession>A0A2G9C4T7</accession>
<evidence type="ECO:0000313" key="7">
    <source>
        <dbReference type="Proteomes" id="UP000231501"/>
    </source>
</evidence>
<dbReference type="Pfam" id="PF02518">
    <property type="entry name" value="HATPase_c"/>
    <property type="match status" value="1"/>
</dbReference>
<keyword evidence="2" id="KW-0418">Kinase</keyword>
<dbReference type="GO" id="GO:0016020">
    <property type="term" value="C:membrane"/>
    <property type="evidence" value="ECO:0007669"/>
    <property type="project" value="InterPro"/>
</dbReference>
<evidence type="ECO:0000256" key="2">
    <source>
        <dbReference type="ARBA" id="ARBA00022777"/>
    </source>
</evidence>
<dbReference type="InterPro" id="IPR036890">
    <property type="entry name" value="HATPase_C_sf"/>
</dbReference>
<proteinExistence type="predicted"/>
<dbReference type="PANTHER" id="PTHR24421:SF59">
    <property type="entry name" value="OXYGEN SENSOR HISTIDINE KINASE NREB"/>
    <property type="match status" value="1"/>
</dbReference>
<dbReference type="GO" id="GO:0000155">
    <property type="term" value="F:phosphorelay sensor kinase activity"/>
    <property type="evidence" value="ECO:0007669"/>
    <property type="project" value="InterPro"/>
</dbReference>
<dbReference type="RefSeq" id="WP_099863335.1">
    <property type="nucleotide sequence ID" value="NZ_PEOG01000066.1"/>
</dbReference>
<dbReference type="InterPro" id="IPR050482">
    <property type="entry name" value="Sensor_HK_TwoCompSys"/>
</dbReference>
<keyword evidence="3" id="KW-0902">Two-component regulatory system</keyword>
<dbReference type="Pfam" id="PF07730">
    <property type="entry name" value="HisKA_3"/>
    <property type="match status" value="1"/>
</dbReference>
<dbReference type="Pfam" id="PF07494">
    <property type="entry name" value="Reg_prop"/>
    <property type="match status" value="1"/>
</dbReference>
<evidence type="ECO:0000256" key="1">
    <source>
        <dbReference type="ARBA" id="ARBA00022679"/>
    </source>
</evidence>
<dbReference type="Gene3D" id="2.130.10.10">
    <property type="entry name" value="YVTN repeat-like/Quinoprotein amine dehydrogenase"/>
    <property type="match status" value="4"/>
</dbReference>
<keyword evidence="4" id="KW-0472">Membrane</keyword>
<organism evidence="6 7">
    <name type="scientific">Roseateles chitinivorans</name>
    <dbReference type="NCBI Taxonomy" id="2917965"/>
    <lineage>
        <taxon>Bacteria</taxon>
        <taxon>Pseudomonadati</taxon>
        <taxon>Pseudomonadota</taxon>
        <taxon>Betaproteobacteria</taxon>
        <taxon>Burkholderiales</taxon>
        <taxon>Sphaerotilaceae</taxon>
        <taxon>Roseateles</taxon>
    </lineage>
</organism>
<evidence type="ECO:0000256" key="3">
    <source>
        <dbReference type="ARBA" id="ARBA00023012"/>
    </source>
</evidence>
<dbReference type="InterPro" id="IPR011712">
    <property type="entry name" value="Sig_transdc_His_kin_sub3_dim/P"/>
</dbReference>
<dbReference type="Proteomes" id="UP000231501">
    <property type="component" value="Unassembled WGS sequence"/>
</dbReference>
<keyword evidence="4" id="KW-1133">Transmembrane helix</keyword>
<dbReference type="EMBL" id="PEOG01000066">
    <property type="protein sequence ID" value="PIM51397.1"/>
    <property type="molecule type" value="Genomic_DNA"/>
</dbReference>
<dbReference type="InterPro" id="IPR003594">
    <property type="entry name" value="HATPase_dom"/>
</dbReference>
<sequence>MASSIERARLPLFAFLALALLSALVPIPARAERIVLASYQEREGLQNLTPTCLTQDRRAVLWICTENGLFRFDGFRVHREPLPAPVGSSIWGGRVDPLGRLWLTTDQGLFLRRPSKDAARPEAGEPPDWVEVRRADGRPLDVAFAGQFDVDEHGVLMAVDRDHRFWTATIGDAGPAAVRAEPLPVPALDRPTAASYVETTPLRRLGDRLWFGCGDGLCAWDRRQAAVTLWSAAQGLPPDTWATLLVSRDGSLWARGRTRLARLAPGAQRFETVDAPPVNPEWEASSPLVEDPRGGILMAATTGIARWDGSAWQTWSRDDGLPDSAVRSLLVDADGALWLGASGQGFHRWIGYGEVDHWTRTSGLPSDVVFRLLQDGSGRLWAITREGVAWFDAAARRFRPLPPSAATTPRIAGIVSGAAIDAAGDLWWLDHGQLNTVKAGTTTARRMLTDPALLGLMARHGGDLYLTSRTRVERLIPRAKGGVRREPVAVGAPGGDPAITVFGDGSTDWFINARWQVFRAQGDAWVPLLDDKGQAINAYTVTVVGGVLWASSDQGVSVYTLSGDRARLRQHLPRASFGGADPMWIARGPEEEIWLGTGRGVFRLSPQGEWLGLLDRDNGLVWNDVNDESFLLDAAGNAWIGTSGGATRVYRRPPPPGAPAVLRADLLEFGTRQFSGPPTEPIPWNDRQLRVTLGTPTLSLPRDRRIEYRLSPQAPWRKVEGASIDVGSMDEGRHVLTLRAAGRVPLEPPGPALALPFTVAPPWWNSPGMRLAYLALIAALWWALTLWTQRRARARRRMLERAIEERTAELHASREALHRLSEHNALALEQERTRVSRELHDELGQQLAALRLEIAVMRARAARATAPIDAGQLDLLHERVDRLVAAVRAVVSQLRPPALDGGLDAAFRWLGTEFSRDTGLPCDVSVAAEAGQLGSEAATQLFRVAQESLNNVRRHAGATRAALSLSLTDGQWVLTVRDDGRGFDTDSRLAGYGVMGMHERARLLGGTLAIQSAPGQGTTVELRVVPGTPAAPPPPYNS</sequence>
<protein>
    <recommendedName>
        <fullName evidence="5">Histidine kinase/HSP90-like ATPase domain-containing protein</fullName>
    </recommendedName>
</protein>
<reference evidence="6 7" key="1">
    <citation type="submission" date="2017-11" db="EMBL/GenBank/DDBJ databases">
        <title>Draft genome sequence of Mitsuaria sp. HWN-4.</title>
        <authorList>
            <person name="Gundlapally S.R."/>
        </authorList>
    </citation>
    <scope>NUCLEOTIDE SEQUENCE [LARGE SCALE GENOMIC DNA]</scope>
    <source>
        <strain evidence="6 7">HWN-4</strain>
    </source>
</reference>
<dbReference type="InterPro" id="IPR015943">
    <property type="entry name" value="WD40/YVTN_repeat-like_dom_sf"/>
</dbReference>
<keyword evidence="7" id="KW-1185">Reference proteome</keyword>
<keyword evidence="1" id="KW-0808">Transferase</keyword>
<name>A0A2G9C4T7_9BURK</name>
<dbReference type="PANTHER" id="PTHR24421">
    <property type="entry name" value="NITRATE/NITRITE SENSOR PROTEIN NARX-RELATED"/>
    <property type="match status" value="1"/>
</dbReference>
<evidence type="ECO:0000259" key="5">
    <source>
        <dbReference type="SMART" id="SM00387"/>
    </source>
</evidence>
<dbReference type="GO" id="GO:0046983">
    <property type="term" value="F:protein dimerization activity"/>
    <property type="evidence" value="ECO:0007669"/>
    <property type="project" value="InterPro"/>
</dbReference>
<dbReference type="SMART" id="SM00387">
    <property type="entry name" value="HATPase_c"/>
    <property type="match status" value="1"/>
</dbReference>